<dbReference type="Proteomes" id="UP000024942">
    <property type="component" value="Unassembled WGS sequence"/>
</dbReference>
<gene>
    <name evidence="1" type="ORF">HOC_20026</name>
</gene>
<organism evidence="1 2">
    <name type="scientific">Hyphomonas oceanitis SCH89</name>
    <dbReference type="NCBI Taxonomy" id="1280953"/>
    <lineage>
        <taxon>Bacteria</taxon>
        <taxon>Pseudomonadati</taxon>
        <taxon>Pseudomonadota</taxon>
        <taxon>Alphaproteobacteria</taxon>
        <taxon>Hyphomonadales</taxon>
        <taxon>Hyphomonadaceae</taxon>
        <taxon>Hyphomonas</taxon>
    </lineage>
</organism>
<proteinExistence type="predicted"/>
<accession>A0A059G1D1</accession>
<reference evidence="1 2" key="1">
    <citation type="journal article" date="2014" name="Antonie Van Leeuwenhoek">
        <title>Hyphomonas beringensis sp. nov. and Hyphomonas chukchiensis sp. nov., isolated from surface seawater of the Bering Sea and Chukchi Sea.</title>
        <authorList>
            <person name="Li C."/>
            <person name="Lai Q."/>
            <person name="Li G."/>
            <person name="Dong C."/>
            <person name="Wang J."/>
            <person name="Liao Y."/>
            <person name="Shao Z."/>
        </authorList>
    </citation>
    <scope>NUCLEOTIDE SEQUENCE [LARGE SCALE GENOMIC DNA]</scope>
    <source>
        <strain evidence="1 2">SCH89</strain>
    </source>
</reference>
<evidence type="ECO:0000313" key="2">
    <source>
        <dbReference type="Proteomes" id="UP000024942"/>
    </source>
</evidence>
<dbReference type="AlphaFoldDB" id="A0A059G1D1"/>
<name>A0A059G1D1_9PROT</name>
<sequence>MQLKDKVAIIAGAISGIGKAAALLFAREGAKMVLGAHRGSFWAGLLMKFTRPAARPPHLLGT</sequence>
<dbReference type="STRING" id="1280953.HOC_20026"/>
<protein>
    <submittedName>
        <fullName evidence="1">Short chain dehydrogenase</fullName>
    </submittedName>
</protein>
<dbReference type="EMBL" id="ARYL01000076">
    <property type="protein sequence ID" value="KCZ99131.1"/>
    <property type="molecule type" value="Genomic_DNA"/>
</dbReference>
<dbReference type="SUPFAM" id="SSF51735">
    <property type="entry name" value="NAD(P)-binding Rossmann-fold domains"/>
    <property type="match status" value="1"/>
</dbReference>
<keyword evidence="2" id="KW-1185">Reference proteome</keyword>
<dbReference type="InterPro" id="IPR036291">
    <property type="entry name" value="NAD(P)-bd_dom_sf"/>
</dbReference>
<comment type="caution">
    <text evidence="1">The sequence shown here is derived from an EMBL/GenBank/DDBJ whole genome shotgun (WGS) entry which is preliminary data.</text>
</comment>
<dbReference type="Gene3D" id="3.40.50.720">
    <property type="entry name" value="NAD(P)-binding Rossmann-like Domain"/>
    <property type="match status" value="1"/>
</dbReference>
<evidence type="ECO:0000313" key="1">
    <source>
        <dbReference type="EMBL" id="KCZ99131.1"/>
    </source>
</evidence>